<name>A0ABM8E4U2_9HYPH</name>
<dbReference type="PANTHER" id="PTHR30625:SF15">
    <property type="entry name" value="BIOPOLYMER TRANSPORT PROTEIN EXBB"/>
    <property type="match status" value="1"/>
</dbReference>
<keyword evidence="5 8" id="KW-0653">Protein transport</keyword>
<comment type="similarity">
    <text evidence="8">Belongs to the exbB/tolQ family.</text>
</comment>
<evidence type="ECO:0000256" key="9">
    <source>
        <dbReference type="SAM" id="Phobius"/>
    </source>
</evidence>
<evidence type="ECO:0000256" key="2">
    <source>
        <dbReference type="ARBA" id="ARBA00022448"/>
    </source>
</evidence>
<proteinExistence type="inferred from homology"/>
<keyword evidence="4 9" id="KW-0812">Transmembrane</keyword>
<dbReference type="InterPro" id="IPR002898">
    <property type="entry name" value="MotA_ExbB_proton_chnl"/>
</dbReference>
<evidence type="ECO:0000256" key="8">
    <source>
        <dbReference type="RuleBase" id="RU004057"/>
    </source>
</evidence>
<keyword evidence="6 9" id="KW-1133">Transmembrane helix</keyword>
<dbReference type="Proteomes" id="UP001317629">
    <property type="component" value="Chromosome"/>
</dbReference>
<dbReference type="EMBL" id="AP027142">
    <property type="protein sequence ID" value="BDV32912.1"/>
    <property type="molecule type" value="Genomic_DNA"/>
</dbReference>
<comment type="subcellular location">
    <subcellularLocation>
        <location evidence="1">Cell membrane</location>
        <topology evidence="1">Multi-pass membrane protein</topology>
    </subcellularLocation>
    <subcellularLocation>
        <location evidence="8">Membrane</location>
        <topology evidence="8">Multi-pass membrane protein</topology>
    </subcellularLocation>
</comment>
<evidence type="ECO:0000313" key="11">
    <source>
        <dbReference type="EMBL" id="BDV32912.1"/>
    </source>
</evidence>
<dbReference type="Pfam" id="PF01618">
    <property type="entry name" value="MotA_ExbB"/>
    <property type="match status" value="1"/>
</dbReference>
<accession>A0ABM8E4U2</accession>
<dbReference type="InterPro" id="IPR050790">
    <property type="entry name" value="ExbB/TolQ_transport"/>
</dbReference>
<evidence type="ECO:0000259" key="10">
    <source>
        <dbReference type="Pfam" id="PF01618"/>
    </source>
</evidence>
<keyword evidence="7 9" id="KW-0472">Membrane</keyword>
<keyword evidence="2 8" id="KW-0813">Transport</keyword>
<evidence type="ECO:0000256" key="4">
    <source>
        <dbReference type="ARBA" id="ARBA00022692"/>
    </source>
</evidence>
<evidence type="ECO:0000256" key="3">
    <source>
        <dbReference type="ARBA" id="ARBA00022475"/>
    </source>
</evidence>
<keyword evidence="12" id="KW-1185">Reference proteome</keyword>
<feature type="transmembrane region" description="Helical" evidence="9">
    <location>
        <begin position="106"/>
        <end position="130"/>
    </location>
</feature>
<organism evidence="11 12">
    <name type="scientific">Methylocystis iwaonis</name>
    <dbReference type="NCBI Taxonomy" id="2885079"/>
    <lineage>
        <taxon>Bacteria</taxon>
        <taxon>Pseudomonadati</taxon>
        <taxon>Pseudomonadota</taxon>
        <taxon>Alphaproteobacteria</taxon>
        <taxon>Hyphomicrobiales</taxon>
        <taxon>Methylocystaceae</taxon>
        <taxon>Methylocystis</taxon>
    </lineage>
</organism>
<feature type="transmembrane region" description="Helical" evidence="9">
    <location>
        <begin position="65"/>
        <end position="94"/>
    </location>
</feature>
<gene>
    <name evidence="11" type="primary">exbB</name>
    <name evidence="11" type="ORF">SS37A_04410</name>
</gene>
<feature type="transmembrane region" description="Helical" evidence="9">
    <location>
        <begin position="20"/>
        <end position="44"/>
    </location>
</feature>
<evidence type="ECO:0000256" key="5">
    <source>
        <dbReference type="ARBA" id="ARBA00022927"/>
    </source>
</evidence>
<evidence type="ECO:0000256" key="1">
    <source>
        <dbReference type="ARBA" id="ARBA00004651"/>
    </source>
</evidence>
<evidence type="ECO:0000313" key="12">
    <source>
        <dbReference type="Proteomes" id="UP001317629"/>
    </source>
</evidence>
<keyword evidence="3" id="KW-1003">Cell membrane</keyword>
<dbReference type="PANTHER" id="PTHR30625">
    <property type="entry name" value="PROTEIN TOLQ"/>
    <property type="match status" value="1"/>
</dbReference>
<feature type="domain" description="MotA/TolQ/ExbB proton channel" evidence="10">
    <location>
        <begin position="55"/>
        <end position="146"/>
    </location>
</feature>
<reference evidence="11 12" key="1">
    <citation type="journal article" date="2023" name="Int. J. Syst. Evol. Microbiol.">
        <title>Methylocystis iwaonis sp. nov., a type II methane-oxidizing bacterium from surface soil of a rice paddy field in Japan, and emended description of the genus Methylocystis (ex Whittenbury et al. 1970) Bowman et al. 1993.</title>
        <authorList>
            <person name="Kaise H."/>
            <person name="Sawadogo J.B."/>
            <person name="Alam M.S."/>
            <person name="Ueno C."/>
            <person name="Dianou D."/>
            <person name="Shinjo R."/>
            <person name="Asakawa S."/>
        </authorList>
    </citation>
    <scope>NUCLEOTIDE SEQUENCE [LARGE SCALE GENOMIC DNA]</scope>
    <source>
        <strain evidence="11 12">SS37A-Re</strain>
    </source>
</reference>
<protein>
    <submittedName>
        <fullName evidence="11">Biopolymer transport protein ExbB</fullName>
    </submittedName>
</protein>
<sequence length="150" mass="16087">MQPHDWTKMDIELISKLVDVGVIGLLAALSVTIVAIGLERFFYFRAIRLETFRNAKALELALTQRLHIVGLVAANAPYIGLLGTVLGIMATFYSMGLDGSADANKIMASLGLALKATAAGLVVALIAVTLHNALTRRVKVLTIEWEIANG</sequence>
<evidence type="ECO:0000256" key="7">
    <source>
        <dbReference type="ARBA" id="ARBA00023136"/>
    </source>
</evidence>
<evidence type="ECO:0000256" key="6">
    <source>
        <dbReference type="ARBA" id="ARBA00022989"/>
    </source>
</evidence>